<comment type="caution">
    <text evidence="2">The sequence shown here is derived from an EMBL/GenBank/DDBJ whole genome shotgun (WGS) entry which is preliminary data.</text>
</comment>
<keyword evidence="1" id="KW-0175">Coiled coil</keyword>
<evidence type="ECO:0000313" key="3">
    <source>
        <dbReference type="Proteomes" id="UP000537141"/>
    </source>
</evidence>
<evidence type="ECO:0000256" key="1">
    <source>
        <dbReference type="SAM" id="Coils"/>
    </source>
</evidence>
<organism evidence="2 3">
    <name type="scientific">Thalassotalea piscium</name>
    <dbReference type="NCBI Taxonomy" id="1230533"/>
    <lineage>
        <taxon>Bacteria</taxon>
        <taxon>Pseudomonadati</taxon>
        <taxon>Pseudomonadota</taxon>
        <taxon>Gammaproteobacteria</taxon>
        <taxon>Alteromonadales</taxon>
        <taxon>Colwelliaceae</taxon>
        <taxon>Thalassotalea</taxon>
    </lineage>
</organism>
<dbReference type="Proteomes" id="UP000537141">
    <property type="component" value="Unassembled WGS sequence"/>
</dbReference>
<sequence length="88" mass="10019">MLKEIENLKKLMVQNHIENLPNVEFISDALDKLIELDHENKQLEQMVDNAHMALDAVKASGSITDDDVFEMIELGFDNKPQKPTTRLG</sequence>
<dbReference type="AlphaFoldDB" id="A0A7X0NJU3"/>
<feature type="coiled-coil region" evidence="1">
    <location>
        <begin position="26"/>
        <end position="53"/>
    </location>
</feature>
<name>A0A7X0NJU3_9GAMM</name>
<dbReference type="RefSeq" id="WP_184426189.1">
    <property type="nucleotide sequence ID" value="NZ_BAABLB010000034.1"/>
</dbReference>
<proteinExistence type="predicted"/>
<dbReference type="EMBL" id="JACHHU010000036">
    <property type="protein sequence ID" value="MBB6544764.1"/>
    <property type="molecule type" value="Genomic_DNA"/>
</dbReference>
<evidence type="ECO:0000313" key="2">
    <source>
        <dbReference type="EMBL" id="MBB6544764.1"/>
    </source>
</evidence>
<keyword evidence="3" id="KW-1185">Reference proteome</keyword>
<protein>
    <submittedName>
        <fullName evidence="2">Uncharacterized protein</fullName>
    </submittedName>
</protein>
<reference evidence="2 3" key="1">
    <citation type="submission" date="2020-08" db="EMBL/GenBank/DDBJ databases">
        <title>Genomic Encyclopedia of Type Strains, Phase IV (KMG-IV): sequencing the most valuable type-strain genomes for metagenomic binning, comparative biology and taxonomic classification.</title>
        <authorList>
            <person name="Goeker M."/>
        </authorList>
    </citation>
    <scope>NUCLEOTIDE SEQUENCE [LARGE SCALE GENOMIC DNA]</scope>
    <source>
        <strain evidence="2 3">DSM 26287</strain>
    </source>
</reference>
<accession>A0A7X0NJU3</accession>
<gene>
    <name evidence="2" type="ORF">HNQ55_003297</name>
</gene>